<feature type="chain" id="PRO_5046274921" evidence="1">
    <location>
        <begin position="29"/>
        <end position="300"/>
    </location>
</feature>
<dbReference type="InterPro" id="IPR032710">
    <property type="entry name" value="NTF2-like_dom_sf"/>
</dbReference>
<dbReference type="PROSITE" id="PS51257">
    <property type="entry name" value="PROKAR_LIPOPROTEIN"/>
    <property type="match status" value="1"/>
</dbReference>
<organism evidence="2 3">
    <name type="scientific">Sphingosinicella rhizophila</name>
    <dbReference type="NCBI Taxonomy" id="3050082"/>
    <lineage>
        <taxon>Bacteria</taxon>
        <taxon>Pseudomonadati</taxon>
        <taxon>Pseudomonadota</taxon>
        <taxon>Alphaproteobacteria</taxon>
        <taxon>Sphingomonadales</taxon>
        <taxon>Sphingosinicellaceae</taxon>
        <taxon>Sphingosinicella</taxon>
    </lineage>
</organism>
<dbReference type="Pfam" id="PF01963">
    <property type="entry name" value="TraB_PrgY_gumN"/>
    <property type="match status" value="1"/>
</dbReference>
<name>A0ABU3Q4U9_9SPHN</name>
<accession>A0ABU3Q4U9</accession>
<keyword evidence="1" id="KW-0732">Signal</keyword>
<dbReference type="PANTHER" id="PTHR40590:SF1">
    <property type="entry name" value="CYTOPLASMIC PROTEIN"/>
    <property type="match status" value="1"/>
</dbReference>
<dbReference type="SUPFAM" id="SSF54427">
    <property type="entry name" value="NTF2-like"/>
    <property type="match status" value="1"/>
</dbReference>
<dbReference type="RefSeq" id="WP_315724470.1">
    <property type="nucleotide sequence ID" value="NZ_JAVUPU010000002.1"/>
</dbReference>
<dbReference type="CDD" id="cd14789">
    <property type="entry name" value="Tiki"/>
    <property type="match status" value="1"/>
</dbReference>
<proteinExistence type="predicted"/>
<dbReference type="InterPro" id="IPR047111">
    <property type="entry name" value="YbaP-like"/>
</dbReference>
<comment type="caution">
    <text evidence="2">The sequence shown here is derived from an EMBL/GenBank/DDBJ whole genome shotgun (WGS) entry which is preliminary data.</text>
</comment>
<dbReference type="InterPro" id="IPR002816">
    <property type="entry name" value="TraB/PrgY/GumN_fam"/>
</dbReference>
<evidence type="ECO:0000313" key="2">
    <source>
        <dbReference type="EMBL" id="MDT9598448.1"/>
    </source>
</evidence>
<evidence type="ECO:0000256" key="1">
    <source>
        <dbReference type="SAM" id="SignalP"/>
    </source>
</evidence>
<feature type="signal peptide" evidence="1">
    <location>
        <begin position="1"/>
        <end position="28"/>
    </location>
</feature>
<keyword evidence="3" id="KW-1185">Reference proteome</keyword>
<protein>
    <submittedName>
        <fullName evidence="2">TraB/GumN family protein</fullName>
    </submittedName>
</protein>
<dbReference type="EMBL" id="JAVUPU010000002">
    <property type="protein sequence ID" value="MDT9598448.1"/>
    <property type="molecule type" value="Genomic_DNA"/>
</dbReference>
<gene>
    <name evidence="2" type="ORF">RQX22_05740</name>
</gene>
<dbReference type="PANTHER" id="PTHR40590">
    <property type="entry name" value="CYTOPLASMIC PROTEIN-RELATED"/>
    <property type="match status" value="1"/>
</dbReference>
<sequence>MSWSRIRNALGRIAAPAAALALASCATAPTARTSGPALWELADSDTRIYLFGTIHMLPPGLQWRTPLIERAIASSDELVLEVAMGDDPMATARAMRKLGLSAGLPPLIERVPEEKRDALRKMIADGGIPIQALDRMESWAAALTLTAINFQRLGLDPEQGIEKKLTGDYGTASKPIRGLETAEEQFGFFDALPEEAQRKLLVAVLDDPAQARAQFAAMLAAWMKGDVDSIARTFNEDMALSAALRDKLLKQRNARWADWLAKRMDRPGTIFVAVGAGHLAGDDSLQHMLRAQGLKARRLQ</sequence>
<evidence type="ECO:0000313" key="3">
    <source>
        <dbReference type="Proteomes" id="UP001259572"/>
    </source>
</evidence>
<dbReference type="Proteomes" id="UP001259572">
    <property type="component" value="Unassembled WGS sequence"/>
</dbReference>
<reference evidence="2 3" key="1">
    <citation type="submission" date="2023-05" db="EMBL/GenBank/DDBJ databases">
        <authorList>
            <person name="Guo Y."/>
        </authorList>
    </citation>
    <scope>NUCLEOTIDE SEQUENCE [LARGE SCALE GENOMIC DNA]</scope>
    <source>
        <strain evidence="2 3">GR2756</strain>
    </source>
</reference>